<evidence type="ECO:0000259" key="4">
    <source>
        <dbReference type="PROSITE" id="PS01031"/>
    </source>
</evidence>
<sequence>MMKKWFDLLRKRIPTMWVIASLLVTLLLAGGVSYLHAEKTHQGSRASTAPSSEEVLARLDSILRDESMDPSQRISRALEVLGGAQRSGKSSAGASSAPADDNVDRLPWLEEPEPDIWARPWGMDWDPWQELQAMRQRMDRLIRETWRRFDEHTRGARGFAWGFSPRGEFEQTDDAYIYRFDLPGVDKSNVTVTVENGRLTIEGKRESRRDESAKGMARREIFVGQFRRDITLPADADASRAESKLENGVLTVRIPRVKGATASSKQTIQVQ</sequence>
<dbReference type="SUPFAM" id="SSF49764">
    <property type="entry name" value="HSP20-like chaperones"/>
    <property type="match status" value="1"/>
</dbReference>
<feature type="region of interest" description="Disordered" evidence="3">
    <location>
        <begin position="85"/>
        <end position="106"/>
    </location>
</feature>
<dbReference type="AlphaFoldDB" id="A0A2Z4Y6M1"/>
<dbReference type="Gene3D" id="2.60.40.790">
    <property type="match status" value="1"/>
</dbReference>
<dbReference type="EMBL" id="CP030759">
    <property type="protein sequence ID" value="AXA36579.1"/>
    <property type="molecule type" value="Genomic_DNA"/>
</dbReference>
<feature type="compositionally biased region" description="Low complexity" evidence="3">
    <location>
        <begin position="85"/>
        <end position="99"/>
    </location>
</feature>
<organism evidence="5 6">
    <name type="scientific">Sumerlaea chitinivorans</name>
    <dbReference type="NCBI Taxonomy" id="2250252"/>
    <lineage>
        <taxon>Bacteria</taxon>
        <taxon>Candidatus Sumerlaeota</taxon>
        <taxon>Candidatus Sumerlaeia</taxon>
        <taxon>Candidatus Sumerlaeales</taxon>
        <taxon>Candidatus Sumerlaeaceae</taxon>
        <taxon>Candidatus Sumerlaea</taxon>
    </lineage>
</organism>
<gene>
    <name evidence="5" type="ORF">BRCON_1802</name>
</gene>
<dbReference type="PANTHER" id="PTHR11527">
    <property type="entry name" value="HEAT-SHOCK PROTEIN 20 FAMILY MEMBER"/>
    <property type="match status" value="1"/>
</dbReference>
<dbReference type="Proteomes" id="UP000262583">
    <property type="component" value="Chromosome"/>
</dbReference>
<dbReference type="CDD" id="cd06464">
    <property type="entry name" value="ACD_sHsps-like"/>
    <property type="match status" value="1"/>
</dbReference>
<protein>
    <submittedName>
        <fullName evidence="5">Heat shock protein Hsp20</fullName>
    </submittedName>
</protein>
<dbReference type="InterPro" id="IPR002068">
    <property type="entry name" value="A-crystallin/Hsp20_dom"/>
</dbReference>
<name>A0A2Z4Y6M1_SUMC1</name>
<comment type="similarity">
    <text evidence="1 2">Belongs to the small heat shock protein (HSP20) family.</text>
</comment>
<accession>A0A2Z4Y6M1</accession>
<reference evidence="5 6" key="1">
    <citation type="submission" date="2018-05" db="EMBL/GenBank/DDBJ databases">
        <title>A metagenomic window into the 2 km-deep terrestrial subsurface aquifer revealed taxonomically and functionally diverse microbial community comprising novel uncultured bacterial lineages.</title>
        <authorList>
            <person name="Kadnikov V.V."/>
            <person name="Mardanov A.V."/>
            <person name="Beletsky A.V."/>
            <person name="Banks D."/>
            <person name="Pimenov N.V."/>
            <person name="Frank Y.A."/>
            <person name="Karnachuk O.V."/>
            <person name="Ravin N.V."/>
        </authorList>
    </citation>
    <scope>NUCLEOTIDE SEQUENCE [LARGE SCALE GENOMIC DNA]</scope>
    <source>
        <strain evidence="5">BY</strain>
    </source>
</reference>
<evidence type="ECO:0000256" key="2">
    <source>
        <dbReference type="RuleBase" id="RU003616"/>
    </source>
</evidence>
<dbReference type="InterPro" id="IPR031107">
    <property type="entry name" value="Small_HSP"/>
</dbReference>
<evidence type="ECO:0000313" key="5">
    <source>
        <dbReference type="EMBL" id="AXA36579.1"/>
    </source>
</evidence>
<evidence type="ECO:0000256" key="1">
    <source>
        <dbReference type="PROSITE-ProRule" id="PRU00285"/>
    </source>
</evidence>
<dbReference type="InterPro" id="IPR008978">
    <property type="entry name" value="HSP20-like_chaperone"/>
</dbReference>
<proteinExistence type="inferred from homology"/>
<keyword evidence="5" id="KW-0346">Stress response</keyword>
<dbReference type="Pfam" id="PF00011">
    <property type="entry name" value="HSP20"/>
    <property type="match status" value="1"/>
</dbReference>
<dbReference type="KEGG" id="schv:BRCON_1802"/>
<dbReference type="PROSITE" id="PS01031">
    <property type="entry name" value="SHSP"/>
    <property type="match status" value="1"/>
</dbReference>
<evidence type="ECO:0000256" key="3">
    <source>
        <dbReference type="SAM" id="MobiDB-lite"/>
    </source>
</evidence>
<feature type="domain" description="SHSP" evidence="4">
    <location>
        <begin position="157"/>
        <end position="271"/>
    </location>
</feature>
<evidence type="ECO:0000313" key="6">
    <source>
        <dbReference type="Proteomes" id="UP000262583"/>
    </source>
</evidence>